<keyword evidence="1" id="KW-0732">Signal</keyword>
<proteinExistence type="predicted"/>
<accession>A0A5R9DWT7</accession>
<dbReference type="EMBL" id="VBSP01000014">
    <property type="protein sequence ID" value="TLQ41609.1"/>
    <property type="molecule type" value="Genomic_DNA"/>
</dbReference>
<dbReference type="SUPFAM" id="SSF53850">
    <property type="entry name" value="Periplasmic binding protein-like II"/>
    <property type="match status" value="1"/>
</dbReference>
<evidence type="ECO:0000313" key="2">
    <source>
        <dbReference type="EMBL" id="TLQ41609.1"/>
    </source>
</evidence>
<dbReference type="PANTHER" id="PTHR35841">
    <property type="entry name" value="PHOSPHONATES-BINDING PERIPLASMIC PROTEIN"/>
    <property type="match status" value="1"/>
</dbReference>
<evidence type="ECO:0000256" key="1">
    <source>
        <dbReference type="SAM" id="SignalP"/>
    </source>
</evidence>
<sequence length="345" mass="37519">MLKNWIKKAALTLASVTTLASVAMPAVAAQETAQIDELSIGFVPSRDPEEIVTATEPLEQLLIDELATLGYEVGSVDISVGTSYEAVGEGLSAGTIDIGFIPGGTYVLYDDGAEVILTSTRAGLSNDSEDPADWNANEPTEATDEQVTYYRAIMIAGPSEKGRELADKVNNGEELSFEDLNSANWSVMSPSSSAGYIYPTIWLQDNFQQNLSDLENVVQADSYLNSFARLASGQVDILTVFADGRRDYVDQWQSELGGENDIWTDTDVIGVTPGIYNDTISVSNNSDNMSDELKAALQEAFINISQTEEGKEIIAIYAHEGYEVAESSDYEVERQAQEILREQSN</sequence>
<feature type="chain" id="PRO_5024345698" evidence="1">
    <location>
        <begin position="29"/>
        <end position="345"/>
    </location>
</feature>
<dbReference type="OrthoDB" id="9776786at2"/>
<evidence type="ECO:0000313" key="3">
    <source>
        <dbReference type="Proteomes" id="UP000306420"/>
    </source>
</evidence>
<dbReference type="PANTHER" id="PTHR35841:SF1">
    <property type="entry name" value="PHOSPHONATES-BINDING PERIPLASMIC PROTEIN"/>
    <property type="match status" value="1"/>
</dbReference>
<dbReference type="AlphaFoldDB" id="A0A5R9DWT7"/>
<reference evidence="2 3" key="1">
    <citation type="submission" date="2019-05" db="EMBL/GenBank/DDBJ databases">
        <title>The metagenome of a microbial culture collection derived from dairy environment covers the genomic content of the human microbiome.</title>
        <authorList>
            <person name="Roder T."/>
            <person name="Wuthrich D."/>
            <person name="Sattari Z."/>
            <person name="Von Ah U."/>
            <person name="Bar C."/>
            <person name="Ronchi F."/>
            <person name="Macpherson A.J."/>
            <person name="Ganal-Vonarburg S.C."/>
            <person name="Bruggmann R."/>
            <person name="Vergeres G."/>
        </authorList>
    </citation>
    <scope>NUCLEOTIDE SEQUENCE [LARGE SCALE GENOMIC DNA]</scope>
    <source>
        <strain evidence="2 3">FAM 24227</strain>
    </source>
</reference>
<gene>
    <name evidence="2" type="ORF">FEZ33_05505</name>
</gene>
<protein>
    <submittedName>
        <fullName evidence="2">Phosphonate ABC transporter substrate-binding protein</fullName>
    </submittedName>
</protein>
<organism evidence="2 3">
    <name type="scientific">Ruoffia tabacinasalis</name>
    <dbReference type="NCBI Taxonomy" id="87458"/>
    <lineage>
        <taxon>Bacteria</taxon>
        <taxon>Bacillati</taxon>
        <taxon>Bacillota</taxon>
        <taxon>Bacilli</taxon>
        <taxon>Lactobacillales</taxon>
        <taxon>Aerococcaceae</taxon>
        <taxon>Ruoffia</taxon>
    </lineage>
</organism>
<comment type="caution">
    <text evidence="2">The sequence shown here is derived from an EMBL/GenBank/DDBJ whole genome shotgun (WGS) entry which is preliminary data.</text>
</comment>
<name>A0A5R9DWT7_9LACT</name>
<feature type="signal peptide" evidence="1">
    <location>
        <begin position="1"/>
        <end position="28"/>
    </location>
</feature>
<dbReference type="Pfam" id="PF12974">
    <property type="entry name" value="Phosphonate-bd"/>
    <property type="match status" value="1"/>
</dbReference>
<dbReference type="Gene3D" id="3.40.190.10">
    <property type="entry name" value="Periplasmic binding protein-like II"/>
    <property type="match status" value="2"/>
</dbReference>
<dbReference type="Proteomes" id="UP000306420">
    <property type="component" value="Unassembled WGS sequence"/>
</dbReference>